<dbReference type="PANTHER" id="PTHR14136:SF17">
    <property type="entry name" value="BTB_POZ DOMAIN-CONTAINING PROTEIN KCTD9"/>
    <property type="match status" value="1"/>
</dbReference>
<evidence type="ECO:0000256" key="1">
    <source>
        <dbReference type="SAM" id="Phobius"/>
    </source>
</evidence>
<dbReference type="Pfam" id="PF00805">
    <property type="entry name" value="Pentapeptide"/>
    <property type="match status" value="3"/>
</dbReference>
<gene>
    <name evidence="2" type="ORF">BECKFW1821C_GA0114237_104719</name>
</gene>
<feature type="transmembrane region" description="Helical" evidence="1">
    <location>
        <begin position="99"/>
        <end position="118"/>
    </location>
</feature>
<dbReference type="InterPro" id="IPR051082">
    <property type="entry name" value="Pentapeptide-BTB/POZ_domain"/>
</dbReference>
<keyword evidence="1" id="KW-0812">Transmembrane</keyword>
<sequence>MTAPDFSHQKLRGRDFRGQNLCGARFTGADLRGARFQKADLTGADFSGARLGKTVWGRVVSIFLSILIGLLAGALEGIGGVFLVSSMVDSGLSYGGKEVIGLTISSAVGITVILLFFLRRNGFVGLFTAIGIIIGLAFIVAEAGLLVAVVLSETIAGVGVGAVAGAVAIVTAGSGVGVVIIAGAVAGVMTAAFASPITNFGVTAVGGAVFIFVLLSFYIVWRIRREDPQFTEVRQFGLWLSSPGGTNFHGANLTDTQFQEANLKHARFNGIQAMTRANFQDATQIKFAYAKNTLLEDPKVRNLLVSGEGSGQSYAGLNLTGAFLVGARLSQANLTEMNLSDAELTNADLSEAKLIKTQLIGADLTNSHFTGACIESWNIDKTTRLQDIDCEYVFLEADNPKSRQPPSGTFAPGEFSRLFQEVAETMDFIVENRLELDALLQAIQKLREAGNEGLEVRGVERKGDAAVVHVAAPPEMDRERIHSEIELLKERLSGKDERIGDLKENVIRLEHLLAERGNTYIEKVEGNAMTHSQTITDSTIVGSTLNQGAIHGRLTNLAQNIGALPATGDTTEAGTDKELAALLTQLAEMLKDVPSGQAENAEAVATMVERAVEDARTGKRSLLKDTGESLKKYAQPLSEYSPSVLQCVTEIMKLLGG</sequence>
<protein>
    <submittedName>
        <fullName evidence="2">Pentapeptide repeat-containing protein</fullName>
    </submittedName>
</protein>
<feature type="transmembrane region" description="Helical" evidence="1">
    <location>
        <begin position="59"/>
        <end position="87"/>
    </location>
</feature>
<dbReference type="SUPFAM" id="SSF141571">
    <property type="entry name" value="Pentapeptide repeat-like"/>
    <property type="match status" value="1"/>
</dbReference>
<name>A0A450TWF0_9GAMM</name>
<dbReference type="AlphaFoldDB" id="A0A450TWF0"/>
<dbReference type="Gene3D" id="2.160.20.80">
    <property type="entry name" value="E3 ubiquitin-protein ligase SopA"/>
    <property type="match status" value="3"/>
</dbReference>
<keyword evidence="1" id="KW-1133">Transmembrane helix</keyword>
<feature type="transmembrane region" description="Helical" evidence="1">
    <location>
        <begin position="200"/>
        <end position="221"/>
    </location>
</feature>
<proteinExistence type="predicted"/>
<organism evidence="2">
    <name type="scientific">Candidatus Kentrum sp. FW</name>
    <dbReference type="NCBI Taxonomy" id="2126338"/>
    <lineage>
        <taxon>Bacteria</taxon>
        <taxon>Pseudomonadati</taxon>
        <taxon>Pseudomonadota</taxon>
        <taxon>Gammaproteobacteria</taxon>
        <taxon>Candidatus Kentrum</taxon>
    </lineage>
</organism>
<feature type="transmembrane region" description="Helical" evidence="1">
    <location>
        <begin position="163"/>
        <end position="188"/>
    </location>
</feature>
<reference evidence="2" key="1">
    <citation type="submission" date="2019-02" db="EMBL/GenBank/DDBJ databases">
        <authorList>
            <person name="Gruber-Vodicka R. H."/>
            <person name="Seah K. B. B."/>
        </authorList>
    </citation>
    <scope>NUCLEOTIDE SEQUENCE</scope>
    <source>
        <strain evidence="2">BECK_BZ131</strain>
    </source>
</reference>
<accession>A0A450TWF0</accession>
<feature type="transmembrane region" description="Helical" evidence="1">
    <location>
        <begin position="125"/>
        <end position="151"/>
    </location>
</feature>
<dbReference type="PANTHER" id="PTHR14136">
    <property type="entry name" value="BTB_POZ DOMAIN-CONTAINING PROTEIN KCTD9"/>
    <property type="match status" value="1"/>
</dbReference>
<keyword evidence="1" id="KW-0472">Membrane</keyword>
<dbReference type="InterPro" id="IPR001646">
    <property type="entry name" value="5peptide_repeat"/>
</dbReference>
<evidence type="ECO:0000313" key="2">
    <source>
        <dbReference type="EMBL" id="VFJ73228.1"/>
    </source>
</evidence>
<dbReference type="EMBL" id="CAADFE010000047">
    <property type="protein sequence ID" value="VFJ73228.1"/>
    <property type="molecule type" value="Genomic_DNA"/>
</dbReference>